<proteinExistence type="predicted"/>
<sequence length="983" mass="105141">MTPDGDGRARMVSAPDLVGRDRELAALRAALGSPPALVLVEGEAGVGKSRLLREFLGGSPAAGTVVATCPPFRVPHTLGPVVEAVREVAEDVSELGLSRLAGALRPLFPEWADALPEPLEPAEDVLAARHRLFRALAELLGRLRVTVLAVEDVHWADEATLEFLLFLASRRPQPVSLVLTYRAEDVPEGSLLLRLSSRAADDVTRLRLGLGPLDAGDTARLMSSMLNREPVSEAFARFVHSRTEGLPLAVEESVRLMSDRADLARRGGEWVRRRLGDIHVPPTVRDAVLERVARLREETRAVVRAAAVLMGPAGEEVLAEVADLPAGRARAGLAEALGSGLLEERAGGQVAFRHALAGRAVYDATALPERQALHRRAGAALEALPRPPAARLARHFREAGDIARWRAHAERAADAARAEGDPLAAAGLLYELLTGPGLPPADAVRLAAKIPPGSITGVAQVREIEAALRAVLASGALGPEATALVRFQLASVLDFIDDFEGSRAEMELAVTGLPPGSPELRHAMVLLGWPRGTRCPGHVHREWLRRAAPAPGAGPAPNDHEIAEERAIALLLLDDPRGWAVAATVPDDVSTPAQRRNVTRRDFNLGDLATRWGRYGEARARLDRALELAERFGYPRYREMADVYRLRLDWLTGRWDGLRERAREVAEAGETLPMNRIVASVVHVLLRIASGDPGDAEEALSRLLAGMRDLGAVEYLPEPAAALARLHLAAGRAGEALRVTEEPVAVIELKETWLWGTELIPARADALVAAGRADDAATLVAAFGRGVRGKDAPAPRAALSLARGVVAESRGRPDRAAALFGRAAAAWEALPRPYDALLAGERRARCLLAGGRAAEGADLLAGVFRGLDELGARGDAGRVMRVLRGHGVEVARRWRGGRNGYGDTLSPRELDVARLLVGGRTNREIARELVLSPKTVANHLDSAMRKLGVTSRTALAVKVTEMGVVGRDAPPAPRRAGRPGPVP</sequence>
<dbReference type="PROSITE" id="PS00622">
    <property type="entry name" value="HTH_LUXR_1"/>
    <property type="match status" value="1"/>
</dbReference>
<dbReference type="EMBL" id="QZEY01000002">
    <property type="protein sequence ID" value="RJL34511.1"/>
    <property type="molecule type" value="Genomic_DNA"/>
</dbReference>
<dbReference type="InterPro" id="IPR011990">
    <property type="entry name" value="TPR-like_helical_dom_sf"/>
</dbReference>
<organism evidence="4 5">
    <name type="scientific">Bailinhaonella thermotolerans</name>
    <dbReference type="NCBI Taxonomy" id="1070861"/>
    <lineage>
        <taxon>Bacteria</taxon>
        <taxon>Bacillati</taxon>
        <taxon>Actinomycetota</taxon>
        <taxon>Actinomycetes</taxon>
        <taxon>Streptosporangiales</taxon>
        <taxon>Streptosporangiaceae</taxon>
        <taxon>Bailinhaonella</taxon>
    </lineage>
</organism>
<dbReference type="InterPro" id="IPR016032">
    <property type="entry name" value="Sig_transdc_resp-reg_C-effctor"/>
</dbReference>
<accession>A0A3A4B8F6</accession>
<dbReference type="GO" id="GO:0006355">
    <property type="term" value="P:regulation of DNA-templated transcription"/>
    <property type="evidence" value="ECO:0007669"/>
    <property type="project" value="InterPro"/>
</dbReference>
<dbReference type="SUPFAM" id="SSF46894">
    <property type="entry name" value="C-terminal effector domain of the bipartite response regulators"/>
    <property type="match status" value="1"/>
</dbReference>
<evidence type="ECO:0000313" key="4">
    <source>
        <dbReference type="EMBL" id="RJL34511.1"/>
    </source>
</evidence>
<dbReference type="OrthoDB" id="5476461at2"/>
<dbReference type="GO" id="GO:0003677">
    <property type="term" value="F:DNA binding"/>
    <property type="evidence" value="ECO:0007669"/>
    <property type="project" value="InterPro"/>
</dbReference>
<dbReference type="PANTHER" id="PTHR16305">
    <property type="entry name" value="TESTICULAR SOLUBLE ADENYLYL CYCLASE"/>
    <property type="match status" value="1"/>
</dbReference>
<keyword evidence="2" id="KW-0067">ATP-binding</keyword>
<dbReference type="AlphaFoldDB" id="A0A3A4B8F6"/>
<dbReference type="PANTHER" id="PTHR16305:SF35">
    <property type="entry name" value="TRANSCRIPTIONAL ACTIVATOR DOMAIN"/>
    <property type="match status" value="1"/>
</dbReference>
<dbReference type="Proteomes" id="UP000265768">
    <property type="component" value="Unassembled WGS sequence"/>
</dbReference>
<dbReference type="SUPFAM" id="SSF48452">
    <property type="entry name" value="TPR-like"/>
    <property type="match status" value="1"/>
</dbReference>
<dbReference type="GO" id="GO:0004016">
    <property type="term" value="F:adenylate cyclase activity"/>
    <property type="evidence" value="ECO:0007669"/>
    <property type="project" value="TreeGrafter"/>
</dbReference>
<feature type="domain" description="HTH luxR-type" evidence="3">
    <location>
        <begin position="898"/>
        <end position="963"/>
    </location>
</feature>
<dbReference type="GO" id="GO:0005737">
    <property type="term" value="C:cytoplasm"/>
    <property type="evidence" value="ECO:0007669"/>
    <property type="project" value="TreeGrafter"/>
</dbReference>
<dbReference type="InterPro" id="IPR041664">
    <property type="entry name" value="AAA_16"/>
</dbReference>
<keyword evidence="1" id="KW-0547">Nucleotide-binding</keyword>
<keyword evidence="5" id="KW-1185">Reference proteome</keyword>
<dbReference type="Pfam" id="PF13191">
    <property type="entry name" value="AAA_16"/>
    <property type="match status" value="1"/>
</dbReference>
<evidence type="ECO:0000259" key="3">
    <source>
        <dbReference type="PROSITE" id="PS50043"/>
    </source>
</evidence>
<dbReference type="InterPro" id="IPR000792">
    <property type="entry name" value="Tscrpt_reg_LuxR_C"/>
</dbReference>
<dbReference type="RefSeq" id="WP_119925814.1">
    <property type="nucleotide sequence ID" value="NZ_QZEY01000002.1"/>
</dbReference>
<dbReference type="SMART" id="SM00421">
    <property type="entry name" value="HTH_LUXR"/>
    <property type="match status" value="1"/>
</dbReference>
<protein>
    <submittedName>
        <fullName evidence="4">LuxR family transcriptional regulator</fullName>
    </submittedName>
</protein>
<name>A0A3A4B8F6_9ACTN</name>
<dbReference type="GO" id="GO:0005524">
    <property type="term" value="F:ATP binding"/>
    <property type="evidence" value="ECO:0007669"/>
    <property type="project" value="UniProtKB-KW"/>
</dbReference>
<gene>
    <name evidence="4" type="ORF">D5H75_08865</name>
</gene>
<dbReference type="InterPro" id="IPR027417">
    <property type="entry name" value="P-loop_NTPase"/>
</dbReference>
<evidence type="ECO:0000313" key="5">
    <source>
        <dbReference type="Proteomes" id="UP000265768"/>
    </source>
</evidence>
<evidence type="ECO:0000256" key="2">
    <source>
        <dbReference type="ARBA" id="ARBA00022840"/>
    </source>
</evidence>
<dbReference type="Gene3D" id="1.25.40.10">
    <property type="entry name" value="Tetratricopeptide repeat domain"/>
    <property type="match status" value="1"/>
</dbReference>
<reference evidence="4 5" key="1">
    <citation type="submission" date="2018-09" db="EMBL/GenBank/DDBJ databases">
        <title>YIM 75507 draft genome.</title>
        <authorList>
            <person name="Tang S."/>
            <person name="Feng Y."/>
        </authorList>
    </citation>
    <scope>NUCLEOTIDE SEQUENCE [LARGE SCALE GENOMIC DNA]</scope>
    <source>
        <strain evidence="4 5">YIM 75507</strain>
    </source>
</reference>
<dbReference type="CDD" id="cd06170">
    <property type="entry name" value="LuxR_C_like"/>
    <property type="match status" value="1"/>
</dbReference>
<dbReference type="SUPFAM" id="SSF52540">
    <property type="entry name" value="P-loop containing nucleoside triphosphate hydrolases"/>
    <property type="match status" value="1"/>
</dbReference>
<dbReference type="Gene3D" id="1.10.10.10">
    <property type="entry name" value="Winged helix-like DNA-binding domain superfamily/Winged helix DNA-binding domain"/>
    <property type="match status" value="1"/>
</dbReference>
<dbReference type="PROSITE" id="PS50043">
    <property type="entry name" value="HTH_LUXR_2"/>
    <property type="match status" value="1"/>
</dbReference>
<dbReference type="InterPro" id="IPR036388">
    <property type="entry name" value="WH-like_DNA-bd_sf"/>
</dbReference>
<evidence type="ECO:0000256" key="1">
    <source>
        <dbReference type="ARBA" id="ARBA00022741"/>
    </source>
</evidence>
<dbReference type="Pfam" id="PF00196">
    <property type="entry name" value="GerE"/>
    <property type="match status" value="1"/>
</dbReference>
<dbReference type="PRINTS" id="PR00038">
    <property type="entry name" value="HTHLUXR"/>
</dbReference>
<comment type="caution">
    <text evidence="4">The sequence shown here is derived from an EMBL/GenBank/DDBJ whole genome shotgun (WGS) entry which is preliminary data.</text>
</comment>